<evidence type="ECO:0000313" key="3">
    <source>
        <dbReference type="Proteomes" id="UP000030302"/>
    </source>
</evidence>
<dbReference type="AlphaFoldDB" id="A0A0A1FBG5"/>
<feature type="region of interest" description="Disordered" evidence="1">
    <location>
        <begin position="1"/>
        <end position="57"/>
    </location>
</feature>
<organism evidence="2 3">
    <name type="scientific">Collimonas arenae</name>
    <dbReference type="NCBI Taxonomy" id="279058"/>
    <lineage>
        <taxon>Bacteria</taxon>
        <taxon>Pseudomonadati</taxon>
        <taxon>Pseudomonadota</taxon>
        <taxon>Betaproteobacteria</taxon>
        <taxon>Burkholderiales</taxon>
        <taxon>Oxalobacteraceae</taxon>
        <taxon>Collimonas</taxon>
    </lineage>
</organism>
<dbReference type="Proteomes" id="UP000030302">
    <property type="component" value="Chromosome"/>
</dbReference>
<sequence length="82" mass="8701">MAKLTAADRKKIPASQFGEPGKKKYPMPDASHAANAKSRASQAVNAGRMSKAEEEKIDSKADAVLGKKKSAAKTLYPNLKGD</sequence>
<gene>
    <name evidence="2" type="ORF">LT85_1019</name>
</gene>
<protein>
    <submittedName>
        <fullName evidence="2">Uncharacterized protein</fullName>
    </submittedName>
</protein>
<accession>A0A0A1FBG5</accession>
<dbReference type="HOGENOM" id="CLU_188438_0_0_4"/>
<name>A0A0A1FBG5_9BURK</name>
<dbReference type="STRING" id="279058.LT85_1019"/>
<dbReference type="EMBL" id="CP009962">
    <property type="protein sequence ID" value="AIY40177.1"/>
    <property type="molecule type" value="Genomic_DNA"/>
</dbReference>
<evidence type="ECO:0000256" key="1">
    <source>
        <dbReference type="SAM" id="MobiDB-lite"/>
    </source>
</evidence>
<evidence type="ECO:0000313" key="2">
    <source>
        <dbReference type="EMBL" id="AIY40177.1"/>
    </source>
</evidence>
<dbReference type="KEGG" id="care:LT85_1019"/>
<keyword evidence="3" id="KW-1185">Reference proteome</keyword>
<dbReference type="RefSeq" id="WP_038486149.1">
    <property type="nucleotide sequence ID" value="NZ_CP009962.1"/>
</dbReference>
<proteinExistence type="predicted"/>
<feature type="compositionally biased region" description="Basic and acidic residues" evidence="1">
    <location>
        <begin position="1"/>
        <end position="11"/>
    </location>
</feature>
<dbReference type="OrthoDB" id="9113344at2"/>
<reference evidence="3" key="1">
    <citation type="journal article" date="2014" name="Soil Biol. Biochem.">
        <title>Structure and function of bacterial communities in ageing soils: Insights from the Mendocino ecological staircase.</title>
        <authorList>
            <person name="Uroz S."/>
            <person name="Tech J.J."/>
            <person name="Sawaya N.A."/>
            <person name="Frey-Klett P."/>
            <person name="Leveau J.H.J."/>
        </authorList>
    </citation>
    <scope>NUCLEOTIDE SEQUENCE [LARGE SCALE GENOMIC DNA]</scope>
    <source>
        <strain evidence="3">Cal35</strain>
    </source>
</reference>